<proteinExistence type="predicted"/>
<accession>A0A6B0UMQ4</accession>
<dbReference type="EMBL" id="GIFC01008879">
    <property type="protein sequence ID" value="MXU90962.1"/>
    <property type="molecule type" value="Transcribed_RNA"/>
</dbReference>
<dbReference type="AlphaFoldDB" id="A0A6B0UMQ4"/>
<dbReference type="PANTHER" id="PTHR46060">
    <property type="entry name" value="MARINER MOS1 TRANSPOSASE-LIKE PROTEIN"/>
    <property type="match status" value="1"/>
</dbReference>
<protein>
    <submittedName>
        <fullName evidence="1">Putative mariner mos1 transposase</fullName>
    </submittedName>
</protein>
<evidence type="ECO:0000313" key="1">
    <source>
        <dbReference type="EMBL" id="MXU90962.1"/>
    </source>
</evidence>
<name>A0A6B0UMQ4_IXORI</name>
<dbReference type="PANTHER" id="PTHR46060:SF1">
    <property type="entry name" value="MARINER MOS1 TRANSPOSASE-LIKE PROTEIN"/>
    <property type="match status" value="1"/>
</dbReference>
<sequence>MVVPLLTFTDSDQRSVMRFLSREVVKPAGIYGRMKTQYGDLCVPLQQVYKWTRKGQGGFASVEDALRPGQGHRAVTNENIAAAEALVRKNKRITVVEIAIISNVSVGSAHNMSMMAQRG</sequence>
<reference evidence="1" key="1">
    <citation type="submission" date="2019-12" db="EMBL/GenBank/DDBJ databases">
        <title>An insight into the sialome of adult female Ixodes ricinus ticks feeding for 6 days.</title>
        <authorList>
            <person name="Perner J."/>
            <person name="Ribeiro J.M.C."/>
        </authorList>
    </citation>
    <scope>NUCLEOTIDE SEQUENCE</scope>
    <source>
        <strain evidence="1">Semi-engorged</strain>
        <tissue evidence="1">Salivary glands</tissue>
    </source>
</reference>
<dbReference type="InterPro" id="IPR052709">
    <property type="entry name" value="Transposase-MT_Hybrid"/>
</dbReference>
<organism evidence="1">
    <name type="scientific">Ixodes ricinus</name>
    <name type="common">Common tick</name>
    <name type="synonym">Acarus ricinus</name>
    <dbReference type="NCBI Taxonomy" id="34613"/>
    <lineage>
        <taxon>Eukaryota</taxon>
        <taxon>Metazoa</taxon>
        <taxon>Ecdysozoa</taxon>
        <taxon>Arthropoda</taxon>
        <taxon>Chelicerata</taxon>
        <taxon>Arachnida</taxon>
        <taxon>Acari</taxon>
        <taxon>Parasitiformes</taxon>
        <taxon>Ixodida</taxon>
        <taxon>Ixodoidea</taxon>
        <taxon>Ixodidae</taxon>
        <taxon>Ixodinae</taxon>
        <taxon>Ixodes</taxon>
    </lineage>
</organism>